<dbReference type="InterPro" id="IPR029044">
    <property type="entry name" value="Nucleotide-diphossugar_trans"/>
</dbReference>
<keyword evidence="1" id="KW-0472">Membrane</keyword>
<keyword evidence="1" id="KW-1133">Transmembrane helix</keyword>
<protein>
    <submittedName>
        <fullName evidence="2">Unannotated protein</fullName>
    </submittedName>
</protein>
<keyword evidence="1" id="KW-0812">Transmembrane</keyword>
<dbReference type="AlphaFoldDB" id="A0A6J6P0Q2"/>
<gene>
    <name evidence="2" type="ORF">UFOPK2373_00749</name>
</gene>
<feature type="transmembrane region" description="Helical" evidence="1">
    <location>
        <begin position="179"/>
        <end position="200"/>
    </location>
</feature>
<organism evidence="2">
    <name type="scientific">freshwater metagenome</name>
    <dbReference type="NCBI Taxonomy" id="449393"/>
    <lineage>
        <taxon>unclassified sequences</taxon>
        <taxon>metagenomes</taxon>
        <taxon>ecological metagenomes</taxon>
    </lineage>
</organism>
<sequence>MKAVGETPLQQAIAWAYGSRFGLGGGAYHVGGLAGPSDSVYLGVFRKDILEKLGGFNEKMIRGQDWELNLRIRNSGELVYFDPRLEVTYYPRASLGKLAKQFFDTGAWRAELTRSHIAKANLRYFAPPTAVLSISLGLGLYLLGFGGFLGLIPLSAYTLGLLVAAITAKQLSLSAKLNILIALPTMHFCWGVGFISGLFVKR</sequence>
<dbReference type="EMBL" id="CAEZXL010000123">
    <property type="protein sequence ID" value="CAB4690163.1"/>
    <property type="molecule type" value="Genomic_DNA"/>
</dbReference>
<dbReference type="Gene3D" id="3.90.550.10">
    <property type="entry name" value="Spore Coat Polysaccharide Biosynthesis Protein SpsA, Chain A"/>
    <property type="match status" value="1"/>
</dbReference>
<feature type="transmembrane region" description="Helical" evidence="1">
    <location>
        <begin position="124"/>
        <end position="142"/>
    </location>
</feature>
<dbReference type="SUPFAM" id="SSF53448">
    <property type="entry name" value="Nucleotide-diphospho-sugar transferases"/>
    <property type="match status" value="1"/>
</dbReference>
<evidence type="ECO:0000313" key="2">
    <source>
        <dbReference type="EMBL" id="CAB4690163.1"/>
    </source>
</evidence>
<proteinExistence type="predicted"/>
<name>A0A6J6P0Q2_9ZZZZ</name>
<reference evidence="2" key="1">
    <citation type="submission" date="2020-05" db="EMBL/GenBank/DDBJ databases">
        <authorList>
            <person name="Chiriac C."/>
            <person name="Salcher M."/>
            <person name="Ghai R."/>
            <person name="Kavagutti S V."/>
        </authorList>
    </citation>
    <scope>NUCLEOTIDE SEQUENCE</scope>
</reference>
<evidence type="ECO:0000256" key="1">
    <source>
        <dbReference type="SAM" id="Phobius"/>
    </source>
</evidence>
<accession>A0A6J6P0Q2</accession>